<evidence type="ECO:0000256" key="17">
    <source>
        <dbReference type="SAM" id="MobiDB-lite"/>
    </source>
</evidence>
<dbReference type="GO" id="GO:0051260">
    <property type="term" value="P:protein homooligomerization"/>
    <property type="evidence" value="ECO:0007669"/>
    <property type="project" value="InterPro"/>
</dbReference>
<evidence type="ECO:0000256" key="16">
    <source>
        <dbReference type="ARBA" id="ARBA00049428"/>
    </source>
</evidence>
<dbReference type="SUPFAM" id="SSF50978">
    <property type="entry name" value="WD40 repeat-like"/>
    <property type="match status" value="1"/>
</dbReference>
<comment type="similarity">
    <text evidence="3">Belongs to the AIG1 family.</text>
</comment>
<comment type="subcellular location">
    <subcellularLocation>
        <location evidence="2">Endomembrane system</location>
        <topology evidence="2">Multi-pass membrane protein</topology>
    </subcellularLocation>
</comment>
<dbReference type="InterPro" id="IPR011333">
    <property type="entry name" value="SKP1/BTB/POZ_sf"/>
</dbReference>
<dbReference type="SMART" id="SM00320">
    <property type="entry name" value="WD40"/>
    <property type="match status" value="3"/>
</dbReference>
<dbReference type="PROSITE" id="PS50097">
    <property type="entry name" value="BTB"/>
    <property type="match status" value="1"/>
</dbReference>
<dbReference type="GO" id="GO:0012505">
    <property type="term" value="C:endomembrane system"/>
    <property type="evidence" value="ECO:0007669"/>
    <property type="project" value="UniProtKB-SubCell"/>
</dbReference>
<gene>
    <name evidence="19" type="ORF">CTOB1V02_LOCUS6986</name>
</gene>
<feature type="transmembrane region" description="Helical" evidence="18">
    <location>
        <begin position="877"/>
        <end position="898"/>
    </location>
</feature>
<dbReference type="Pfam" id="PF02214">
    <property type="entry name" value="BTB_2"/>
    <property type="match status" value="1"/>
</dbReference>
<proteinExistence type="inferred from homology"/>
<organism evidence="19">
    <name type="scientific">Cyprideis torosa</name>
    <dbReference type="NCBI Taxonomy" id="163714"/>
    <lineage>
        <taxon>Eukaryota</taxon>
        <taxon>Metazoa</taxon>
        <taxon>Ecdysozoa</taxon>
        <taxon>Arthropoda</taxon>
        <taxon>Crustacea</taxon>
        <taxon>Oligostraca</taxon>
        <taxon>Ostracoda</taxon>
        <taxon>Podocopa</taxon>
        <taxon>Podocopida</taxon>
        <taxon>Cytherocopina</taxon>
        <taxon>Cytheroidea</taxon>
        <taxon>Cytherideidae</taxon>
        <taxon>Cyprideis</taxon>
    </lineage>
</organism>
<dbReference type="InterPro" id="IPR001680">
    <property type="entry name" value="WD40_rpt"/>
</dbReference>
<keyword evidence="4 18" id="KW-0812">Transmembrane</keyword>
<dbReference type="GO" id="GO:0016020">
    <property type="term" value="C:membrane"/>
    <property type="evidence" value="ECO:0007669"/>
    <property type="project" value="InterPro"/>
</dbReference>
<evidence type="ECO:0000256" key="2">
    <source>
        <dbReference type="ARBA" id="ARBA00004127"/>
    </source>
</evidence>
<evidence type="ECO:0000256" key="8">
    <source>
        <dbReference type="ARBA" id="ARBA00047427"/>
    </source>
</evidence>
<accession>A0A7R8WEZ5</accession>
<comment type="catalytic activity">
    <reaction evidence="14">
        <text>13-(9Z-octadecenoyloxy)-octadecanoate + H2O = 13-hydroxy-octadecanoate + (9Z)-octadecenoate + H(+)</text>
        <dbReference type="Rhea" id="RHEA:52064"/>
        <dbReference type="ChEBI" id="CHEBI:15377"/>
        <dbReference type="ChEBI" id="CHEBI:15378"/>
        <dbReference type="ChEBI" id="CHEBI:30823"/>
        <dbReference type="ChEBI" id="CHEBI:136303"/>
        <dbReference type="ChEBI" id="CHEBI:136304"/>
    </reaction>
    <physiologicalReaction direction="left-to-right" evidence="14">
        <dbReference type="Rhea" id="RHEA:52065"/>
    </physiologicalReaction>
</comment>
<evidence type="ECO:0000256" key="4">
    <source>
        <dbReference type="ARBA" id="ARBA00022692"/>
    </source>
</evidence>
<dbReference type="Gene3D" id="3.30.710.10">
    <property type="entry name" value="Potassium Channel Kv1.1, Chain A"/>
    <property type="match status" value="1"/>
</dbReference>
<feature type="region of interest" description="Disordered" evidence="17">
    <location>
        <begin position="1"/>
        <end position="54"/>
    </location>
</feature>
<comment type="catalytic activity">
    <reaction evidence="11">
        <text>12-(9Z-octadecenoyloxy)-octadecanoate + H2O = 12-hydroxyoctadecanoate + (9Z)-octadecenoate + H(+)</text>
        <dbReference type="Rhea" id="RHEA:52060"/>
        <dbReference type="ChEBI" id="CHEBI:15377"/>
        <dbReference type="ChEBI" id="CHEBI:15378"/>
        <dbReference type="ChEBI" id="CHEBI:30823"/>
        <dbReference type="ChEBI" id="CHEBI:84201"/>
        <dbReference type="ChEBI" id="CHEBI:136302"/>
    </reaction>
    <physiologicalReaction direction="left-to-right" evidence="11">
        <dbReference type="Rhea" id="RHEA:52061"/>
    </physiologicalReaction>
</comment>
<evidence type="ECO:0000256" key="14">
    <source>
        <dbReference type="ARBA" id="ARBA00049296"/>
    </source>
</evidence>
<dbReference type="EMBL" id="OB661875">
    <property type="protein sequence ID" value="CAD7229113.1"/>
    <property type="molecule type" value="Genomic_DNA"/>
</dbReference>
<dbReference type="SMART" id="SM00225">
    <property type="entry name" value="BTB"/>
    <property type="match status" value="1"/>
</dbReference>
<evidence type="ECO:0000256" key="9">
    <source>
        <dbReference type="ARBA" id="ARBA00047863"/>
    </source>
</evidence>
<dbReference type="InterPro" id="IPR047876">
    <property type="entry name" value="SHKBP1/KCTD3"/>
</dbReference>
<comment type="catalytic activity">
    <reaction evidence="16">
        <text>12-(9Z-hexadecenoyloxy)-octadecanoate + H2O = 12-hydroxyoctadecanoate + (9Z)-hexadecenoate + H(+)</text>
        <dbReference type="Rhea" id="RHEA:52072"/>
        <dbReference type="ChEBI" id="CHEBI:15377"/>
        <dbReference type="ChEBI" id="CHEBI:15378"/>
        <dbReference type="ChEBI" id="CHEBI:32372"/>
        <dbReference type="ChEBI" id="CHEBI:84201"/>
        <dbReference type="ChEBI" id="CHEBI:136312"/>
    </reaction>
    <physiologicalReaction direction="left-to-right" evidence="16">
        <dbReference type="Rhea" id="RHEA:52073"/>
    </physiologicalReaction>
</comment>
<dbReference type="Pfam" id="PF04750">
    <property type="entry name" value="Far-17a_AIG1"/>
    <property type="match status" value="1"/>
</dbReference>
<keyword evidence="6 18" id="KW-0472">Membrane</keyword>
<feature type="compositionally biased region" description="Low complexity" evidence="17">
    <location>
        <begin position="41"/>
        <end position="53"/>
    </location>
</feature>
<dbReference type="InterPro" id="IPR003131">
    <property type="entry name" value="T1-type_BTB"/>
</dbReference>
<evidence type="ECO:0000256" key="11">
    <source>
        <dbReference type="ARBA" id="ARBA00048701"/>
    </source>
</evidence>
<feature type="transmembrane region" description="Helical" evidence="18">
    <location>
        <begin position="918"/>
        <end position="938"/>
    </location>
</feature>
<dbReference type="PANTHER" id="PTHR15859">
    <property type="entry name" value="SETA BINDING PROTEIN 1"/>
    <property type="match status" value="1"/>
</dbReference>
<comment type="catalytic activity">
    <reaction evidence="15">
        <text>13-(9Z-hexadecenoyloxy)-octadecanoate + H2O = 13-hydroxy-octadecanoate + (9Z)-hexadecenoate + H(+)</text>
        <dbReference type="Rhea" id="RHEA:52076"/>
        <dbReference type="ChEBI" id="CHEBI:15377"/>
        <dbReference type="ChEBI" id="CHEBI:15378"/>
        <dbReference type="ChEBI" id="CHEBI:32372"/>
        <dbReference type="ChEBI" id="CHEBI:136304"/>
        <dbReference type="ChEBI" id="CHEBI:136315"/>
    </reaction>
    <physiologicalReaction direction="left-to-right" evidence="15">
        <dbReference type="Rhea" id="RHEA:52077"/>
    </physiologicalReaction>
</comment>
<evidence type="ECO:0000256" key="6">
    <source>
        <dbReference type="ARBA" id="ARBA00023136"/>
    </source>
</evidence>
<dbReference type="PANTHER" id="PTHR15859:SF1">
    <property type="entry name" value="BTB DOMAIN-CONTAINING PROTEIN"/>
    <property type="match status" value="1"/>
</dbReference>
<comment type="catalytic activity">
    <reaction evidence="8">
        <text>13-octadecanoyloxy-octadecanoate + H2O = 13-hydroxy-octadecanoate + octadecanoate + H(+)</text>
        <dbReference type="Rhea" id="RHEA:52084"/>
        <dbReference type="ChEBI" id="CHEBI:15377"/>
        <dbReference type="ChEBI" id="CHEBI:15378"/>
        <dbReference type="ChEBI" id="CHEBI:25629"/>
        <dbReference type="ChEBI" id="CHEBI:136304"/>
        <dbReference type="ChEBI" id="CHEBI:136335"/>
    </reaction>
    <physiologicalReaction direction="left-to-right" evidence="8">
        <dbReference type="Rhea" id="RHEA:52085"/>
    </physiologicalReaction>
</comment>
<dbReference type="InterPro" id="IPR015943">
    <property type="entry name" value="WD40/YVTN_repeat-like_dom_sf"/>
</dbReference>
<dbReference type="OrthoDB" id="6077599at2759"/>
<comment type="catalytic activity">
    <reaction evidence="9">
        <text>9-hexadecanoyloxy-octadecanoate + H2O = 9-hydroxy-octadecanoate + hexadecanoate + H(+)</text>
        <dbReference type="Rhea" id="RHEA:52052"/>
        <dbReference type="ChEBI" id="CHEBI:7896"/>
        <dbReference type="ChEBI" id="CHEBI:15377"/>
        <dbReference type="ChEBI" id="CHEBI:15378"/>
        <dbReference type="ChEBI" id="CHEBI:83670"/>
        <dbReference type="ChEBI" id="CHEBI:136286"/>
    </reaction>
    <physiologicalReaction direction="left-to-right" evidence="9">
        <dbReference type="Rhea" id="RHEA:52053"/>
    </physiologicalReaction>
</comment>
<evidence type="ECO:0000256" key="3">
    <source>
        <dbReference type="ARBA" id="ARBA00009300"/>
    </source>
</evidence>
<dbReference type="InterPro" id="IPR006838">
    <property type="entry name" value="ADTRP_AIG1"/>
</dbReference>
<comment type="catalytic activity">
    <reaction evidence="12">
        <text>9-(9Z-octadecenoyloxy)-octadecanoate + H2O = 9-hydroxy-octadecanoate + (9Z)-octadecenoate + H(+)</text>
        <dbReference type="Rhea" id="RHEA:52048"/>
        <dbReference type="ChEBI" id="CHEBI:15377"/>
        <dbReference type="ChEBI" id="CHEBI:15378"/>
        <dbReference type="ChEBI" id="CHEBI:30823"/>
        <dbReference type="ChEBI" id="CHEBI:136282"/>
        <dbReference type="ChEBI" id="CHEBI:136286"/>
    </reaction>
    <physiologicalReaction direction="left-to-right" evidence="12">
        <dbReference type="Rhea" id="RHEA:52049"/>
    </physiologicalReaction>
</comment>
<evidence type="ECO:0000256" key="5">
    <source>
        <dbReference type="ARBA" id="ARBA00022989"/>
    </source>
</evidence>
<evidence type="ECO:0000256" key="12">
    <source>
        <dbReference type="ARBA" id="ARBA00048800"/>
    </source>
</evidence>
<comment type="catalytic activity">
    <reaction evidence="7">
        <text>12-hexadecanoyloxy-octadecanoate + H2O = 12-hydroxyoctadecanoate + hexadecanoate + H(+)</text>
        <dbReference type="Rhea" id="RHEA:52056"/>
        <dbReference type="ChEBI" id="CHEBI:7896"/>
        <dbReference type="ChEBI" id="CHEBI:15377"/>
        <dbReference type="ChEBI" id="CHEBI:15378"/>
        <dbReference type="ChEBI" id="CHEBI:83677"/>
        <dbReference type="ChEBI" id="CHEBI:84201"/>
    </reaction>
    <physiologicalReaction direction="left-to-right" evidence="7">
        <dbReference type="Rhea" id="RHEA:52057"/>
    </physiologicalReaction>
</comment>
<dbReference type="InterPro" id="IPR000210">
    <property type="entry name" value="BTB/POZ_dom"/>
</dbReference>
<dbReference type="InterPro" id="IPR036322">
    <property type="entry name" value="WD40_repeat_dom_sf"/>
</dbReference>
<feature type="transmembrane region" description="Helical" evidence="18">
    <location>
        <begin position="800"/>
        <end position="821"/>
    </location>
</feature>
<reference evidence="19" key="1">
    <citation type="submission" date="2020-11" db="EMBL/GenBank/DDBJ databases">
        <authorList>
            <person name="Tran Van P."/>
        </authorList>
    </citation>
    <scope>NUCLEOTIDE SEQUENCE</scope>
</reference>
<comment type="catalytic activity">
    <reaction evidence="1">
        <text>9-(9Z-hexadecenoyloxy)-octadecanoate + H2O = (9Z)-hexadecenoate + 9-hydroxy-octadecanoate + H(+)</text>
        <dbReference type="Rhea" id="RHEA:52068"/>
        <dbReference type="ChEBI" id="CHEBI:15377"/>
        <dbReference type="ChEBI" id="CHEBI:15378"/>
        <dbReference type="ChEBI" id="CHEBI:32372"/>
        <dbReference type="ChEBI" id="CHEBI:136286"/>
        <dbReference type="ChEBI" id="CHEBI:136309"/>
    </reaction>
    <physiologicalReaction direction="left-to-right" evidence="1">
        <dbReference type="Rhea" id="RHEA:52069"/>
    </physiologicalReaction>
</comment>
<evidence type="ECO:0000256" key="15">
    <source>
        <dbReference type="ARBA" id="ARBA00049322"/>
    </source>
</evidence>
<comment type="catalytic activity">
    <reaction evidence="13">
        <text>9-octadecanoyloxy-octadecanoate + H2O = 9-hydroxy-octadecanoate + octadecanoate + H(+)</text>
        <dbReference type="Rhea" id="RHEA:52096"/>
        <dbReference type="ChEBI" id="CHEBI:15377"/>
        <dbReference type="ChEBI" id="CHEBI:15378"/>
        <dbReference type="ChEBI" id="CHEBI:25629"/>
        <dbReference type="ChEBI" id="CHEBI:136286"/>
        <dbReference type="ChEBI" id="CHEBI:136373"/>
    </reaction>
    <physiologicalReaction direction="left-to-right" evidence="13">
        <dbReference type="Rhea" id="RHEA:52097"/>
    </physiologicalReaction>
</comment>
<evidence type="ECO:0000256" key="1">
    <source>
        <dbReference type="ARBA" id="ARBA00000923"/>
    </source>
</evidence>
<dbReference type="Gene3D" id="2.130.10.10">
    <property type="entry name" value="YVTN repeat-like/Quinoprotein amine dehydrogenase"/>
    <property type="match status" value="1"/>
</dbReference>
<evidence type="ECO:0000256" key="18">
    <source>
        <dbReference type="SAM" id="Phobius"/>
    </source>
</evidence>
<comment type="catalytic activity">
    <reaction evidence="10">
        <text>12-octadecanoyloxy-octadecanoate + H2O = 12-hydroxyoctadecanoate + octadecanoate + H(+)</text>
        <dbReference type="Rhea" id="RHEA:52080"/>
        <dbReference type="ChEBI" id="CHEBI:15377"/>
        <dbReference type="ChEBI" id="CHEBI:15378"/>
        <dbReference type="ChEBI" id="CHEBI:25629"/>
        <dbReference type="ChEBI" id="CHEBI:84201"/>
        <dbReference type="ChEBI" id="CHEBI:136330"/>
    </reaction>
    <physiologicalReaction direction="left-to-right" evidence="10">
        <dbReference type="Rhea" id="RHEA:52081"/>
    </physiologicalReaction>
</comment>
<keyword evidence="5 18" id="KW-1133">Transmembrane helix</keyword>
<feature type="transmembrane region" description="Helical" evidence="18">
    <location>
        <begin position="947"/>
        <end position="968"/>
    </location>
</feature>
<feature type="transmembrane region" description="Helical" evidence="18">
    <location>
        <begin position="983"/>
        <end position="1003"/>
    </location>
</feature>
<dbReference type="SUPFAM" id="SSF54695">
    <property type="entry name" value="POZ domain"/>
    <property type="match status" value="1"/>
</dbReference>
<protein>
    <submittedName>
        <fullName evidence="19">Uncharacterized protein</fullName>
    </submittedName>
</protein>
<dbReference type="AlphaFoldDB" id="A0A7R8WEZ5"/>
<name>A0A7R8WEZ5_9CRUS</name>
<evidence type="ECO:0000256" key="10">
    <source>
        <dbReference type="ARBA" id="ARBA00048680"/>
    </source>
</evidence>
<evidence type="ECO:0000256" key="7">
    <source>
        <dbReference type="ARBA" id="ARBA00047368"/>
    </source>
</evidence>
<evidence type="ECO:0000256" key="13">
    <source>
        <dbReference type="ARBA" id="ARBA00049221"/>
    </source>
</evidence>
<evidence type="ECO:0000313" key="19">
    <source>
        <dbReference type="EMBL" id="CAD7229113.1"/>
    </source>
</evidence>
<sequence length="1033" mass="113854">MEPTSSALKAGVSKVTILGDPHSTKPLSSPSRIEKPPRLQAPPSHAPSAPSVSGGSGDIIRLNVGGTRFFTSRQTLTWVPESFFTALLNGRIASLKDETGAYFIDRDPSLFALILNFLRTKQISLPPDLSPSWLSSLRHEAEFFSLTPLIHRLAFCFESLPSVLSTSPCGDVLFHGYLQGDLPPNSRASIASTCSSASSCYSLSCCPLPASLAAAGHGTSSCPPPSPVVDPVLLIRSHYSWILVAYARLIKLYKVRDASGWQCAYRSPQLDRAVDRVALNAKGPLSSTGGAVMVAFSSGPQVYLWGITEDEDRIRKTDIGVFSLAVDVEDLFFIGTQLVALSQTKGKVGKWTRLPPVLSLDDELSSSCPVFGRRIVLLLLSCLWTTNCPPPPVLSLDDKLSSSSCPVFGRQIVLLLLSCLWTTNCPPPPVLSLDDKLASSCPQPLACILGFSGVRRQDPWELGSRDALGGPLSSSCIRIWNSVSQQWQIQSVCGRITSFDKAGSFLLLGGKNGSIYYIDMQKFPLRMKDNDLLVTELYRDPQGDAITAVSVYLTPKTNACGNWIEIAYGTCSGAVRVIVQHPETVGQGPQLFQTFTVHRSPVVRIRLSERTLISVCADLNHVRTWSVVRFRGMLSTQPGNVPLSSFKVISLADSSKNCADDIGPYGEPDEEQIFLQKVVPFSDQLFVRSASNGRRICRLTSVDGSPLTAFSVHDNCEGGNRLGSVGPRRFLYTGHVNGSVQMWDLTAGLEIFKQSSSAPSAGCDGGPTTEELARILENCDIRNTADCCCRSVIAAMFAECPMLAAFLNLLGVMSFGLSTYWREFRLVRPPFHAERHDIGGTWKYLTSWDVVIQLIFHSIAVIAAVKHKNLAWRRARDYYFSLLAFPVGVFVSISFWSIYAVDPELIFPAALRPYYPEWLNQIDHTFPSLFMLCQLLSVRHVFPHTKFALKVIPGLCAIYMSWVLYIAYMAEFWVYPVLEVLPWYGRGIFMAFLSLLMLMCFFLGKGLHACRWYGVDEDPGEYVPTDQLRKKKA</sequence>